<proteinExistence type="predicted"/>
<dbReference type="EMBL" id="UINC01124607">
    <property type="protein sequence ID" value="SVD01869.1"/>
    <property type="molecule type" value="Genomic_DNA"/>
</dbReference>
<protein>
    <submittedName>
        <fullName evidence="1">Uncharacterized protein</fullName>
    </submittedName>
</protein>
<gene>
    <name evidence="1" type="ORF">METZ01_LOCUS354723</name>
</gene>
<accession>A0A382RVZ8</accession>
<organism evidence="1">
    <name type="scientific">marine metagenome</name>
    <dbReference type="NCBI Taxonomy" id="408172"/>
    <lineage>
        <taxon>unclassified sequences</taxon>
        <taxon>metagenomes</taxon>
        <taxon>ecological metagenomes</taxon>
    </lineage>
</organism>
<sequence>MNTVNIRKTFWILMPFIVMAILVGCSSDEAAEPAAKTEPAAASEPA</sequence>
<name>A0A382RVZ8_9ZZZZ</name>
<feature type="non-terminal residue" evidence="1">
    <location>
        <position position="46"/>
    </location>
</feature>
<evidence type="ECO:0000313" key="1">
    <source>
        <dbReference type="EMBL" id="SVD01869.1"/>
    </source>
</evidence>
<dbReference type="AlphaFoldDB" id="A0A382RVZ8"/>
<reference evidence="1" key="1">
    <citation type="submission" date="2018-05" db="EMBL/GenBank/DDBJ databases">
        <authorList>
            <person name="Lanie J.A."/>
            <person name="Ng W.-L."/>
            <person name="Kazmierczak K.M."/>
            <person name="Andrzejewski T.M."/>
            <person name="Davidsen T.M."/>
            <person name="Wayne K.J."/>
            <person name="Tettelin H."/>
            <person name="Glass J.I."/>
            <person name="Rusch D."/>
            <person name="Podicherti R."/>
            <person name="Tsui H.-C.T."/>
            <person name="Winkler M.E."/>
        </authorList>
    </citation>
    <scope>NUCLEOTIDE SEQUENCE</scope>
</reference>
<dbReference type="PROSITE" id="PS51257">
    <property type="entry name" value="PROKAR_LIPOPROTEIN"/>
    <property type="match status" value="1"/>
</dbReference>